<feature type="compositionally biased region" description="Basic and acidic residues" evidence="2">
    <location>
        <begin position="442"/>
        <end position="456"/>
    </location>
</feature>
<dbReference type="InterPro" id="IPR036875">
    <property type="entry name" value="Znf_CCHC_sf"/>
</dbReference>
<sequence length="456" mass="51316">MKKEEEPPEEIELDNNIIDVVPQPVPAHNRFGDNAVRQALIADYFFKACCTFCKGEHYIQDCAEFLQLDVNDRIENVKKLRLCINCLRPGHMVKQCRSSSCRNCKSRHNSLLHLESPAKKVDSTEETKAESVNLSSQHLSQSKQVLLSTVLVRVFDKGNKPHMARALLDMGSQSSFITAEFCDVLQLNRVKVDITVGGLNQAQSDINFVPQITGSLPNFKVDLQSLRIPSHIKLADPNFHIPDKVDLLIGADCFWETMCLGVECDLPDVSNIIRNHFYVDDMLTGGSTVQEVVYITNEVTRTLARGGFKLRKFVSNDPRILQGIESQVGQTNAVDFGINENTKTLGMIWNGHSDSFLYKISDSGLGKRVTKRGILSEVSQIFDPLGFLSPCIILAKIILQNLWCERVTHQKIYLKKDAVPSLSFGGNEESDSEKENQQASDETFKSKHNEDRRRCK</sequence>
<dbReference type="Gene3D" id="2.40.70.10">
    <property type="entry name" value="Acid Proteases"/>
    <property type="match status" value="1"/>
</dbReference>
<evidence type="ECO:0000313" key="4">
    <source>
        <dbReference type="EMBL" id="KAJ8976819.1"/>
    </source>
</evidence>
<dbReference type="Pfam" id="PF05380">
    <property type="entry name" value="Peptidase_A17"/>
    <property type="match status" value="1"/>
</dbReference>
<dbReference type="InterPro" id="IPR001878">
    <property type="entry name" value="Znf_CCHC"/>
</dbReference>
<evidence type="ECO:0000259" key="3">
    <source>
        <dbReference type="PROSITE" id="PS50158"/>
    </source>
</evidence>
<dbReference type="SUPFAM" id="SSF57756">
    <property type="entry name" value="Retrovirus zinc finger-like domains"/>
    <property type="match status" value="1"/>
</dbReference>
<keyword evidence="1" id="KW-0863">Zinc-finger</keyword>
<dbReference type="Proteomes" id="UP001162164">
    <property type="component" value="Unassembled WGS sequence"/>
</dbReference>
<dbReference type="PROSITE" id="PS50158">
    <property type="entry name" value="ZF_CCHC"/>
    <property type="match status" value="1"/>
</dbReference>
<feature type="domain" description="CCHC-type" evidence="3">
    <location>
        <begin position="83"/>
        <end position="98"/>
    </location>
</feature>
<keyword evidence="1" id="KW-0479">Metal-binding</keyword>
<dbReference type="EMBL" id="JAPWTJ010000620">
    <property type="protein sequence ID" value="KAJ8976819.1"/>
    <property type="molecule type" value="Genomic_DNA"/>
</dbReference>
<proteinExistence type="predicted"/>
<keyword evidence="5" id="KW-1185">Reference proteome</keyword>
<evidence type="ECO:0000256" key="2">
    <source>
        <dbReference type="SAM" id="MobiDB-lite"/>
    </source>
</evidence>
<evidence type="ECO:0000313" key="5">
    <source>
        <dbReference type="Proteomes" id="UP001162164"/>
    </source>
</evidence>
<name>A0ABQ9JF65_9CUCU</name>
<organism evidence="4 5">
    <name type="scientific">Molorchus minor</name>
    <dbReference type="NCBI Taxonomy" id="1323400"/>
    <lineage>
        <taxon>Eukaryota</taxon>
        <taxon>Metazoa</taxon>
        <taxon>Ecdysozoa</taxon>
        <taxon>Arthropoda</taxon>
        <taxon>Hexapoda</taxon>
        <taxon>Insecta</taxon>
        <taxon>Pterygota</taxon>
        <taxon>Neoptera</taxon>
        <taxon>Endopterygota</taxon>
        <taxon>Coleoptera</taxon>
        <taxon>Polyphaga</taxon>
        <taxon>Cucujiformia</taxon>
        <taxon>Chrysomeloidea</taxon>
        <taxon>Cerambycidae</taxon>
        <taxon>Lamiinae</taxon>
        <taxon>Monochamini</taxon>
        <taxon>Molorchus</taxon>
    </lineage>
</organism>
<feature type="region of interest" description="Disordered" evidence="2">
    <location>
        <begin position="424"/>
        <end position="456"/>
    </location>
</feature>
<reference evidence="4" key="1">
    <citation type="journal article" date="2023" name="Insect Mol. Biol.">
        <title>Genome sequencing provides insights into the evolution of gene families encoding plant cell wall-degrading enzymes in longhorned beetles.</title>
        <authorList>
            <person name="Shin N.R."/>
            <person name="Okamura Y."/>
            <person name="Kirsch R."/>
            <person name="Pauchet Y."/>
        </authorList>
    </citation>
    <scope>NUCLEOTIDE SEQUENCE</scope>
    <source>
        <strain evidence="4">MMC_N1</strain>
    </source>
</reference>
<protein>
    <recommendedName>
        <fullName evidence="3">CCHC-type domain-containing protein</fullName>
    </recommendedName>
</protein>
<gene>
    <name evidence="4" type="ORF">NQ317_008713</name>
</gene>
<comment type="caution">
    <text evidence="4">The sequence shown here is derived from an EMBL/GenBank/DDBJ whole genome shotgun (WGS) entry which is preliminary data.</text>
</comment>
<dbReference type="InterPro" id="IPR008042">
    <property type="entry name" value="Retrotrans_Pao"/>
</dbReference>
<accession>A0ABQ9JF65</accession>
<dbReference type="InterPro" id="IPR021109">
    <property type="entry name" value="Peptidase_aspartic_dom_sf"/>
</dbReference>
<keyword evidence="1" id="KW-0862">Zinc</keyword>
<dbReference type="PANTHER" id="PTHR47331">
    <property type="entry name" value="PHD-TYPE DOMAIN-CONTAINING PROTEIN"/>
    <property type="match status" value="1"/>
</dbReference>
<evidence type="ECO:0000256" key="1">
    <source>
        <dbReference type="PROSITE-ProRule" id="PRU00047"/>
    </source>
</evidence>